<dbReference type="FunFam" id="3.40.50.2300:FF:000014">
    <property type="entry name" value="PTS system fructose-like transporter subunit IIB"/>
    <property type="match status" value="1"/>
</dbReference>
<name>A0A375A9X9_9GAMM</name>
<evidence type="ECO:0000256" key="6">
    <source>
        <dbReference type="ARBA" id="ARBA00022679"/>
    </source>
</evidence>
<dbReference type="GO" id="GO:0009401">
    <property type="term" value="P:phosphoenolpyruvate-dependent sugar phosphotransferase system"/>
    <property type="evidence" value="ECO:0007669"/>
    <property type="project" value="UniProtKB-KW"/>
</dbReference>
<dbReference type="SUPFAM" id="SSF52794">
    <property type="entry name" value="PTS system IIB component-like"/>
    <property type="match status" value="2"/>
</dbReference>
<dbReference type="GO" id="GO:0090563">
    <property type="term" value="F:protein-phosphocysteine-sugar phosphotransferase activity"/>
    <property type="evidence" value="ECO:0007669"/>
    <property type="project" value="TreeGrafter"/>
</dbReference>
<feature type="domain" description="PTS EIIB type-2" evidence="12">
    <location>
        <begin position="109"/>
        <end position="204"/>
    </location>
</feature>
<evidence type="ECO:0000256" key="4">
    <source>
        <dbReference type="ARBA" id="ARBA00022553"/>
    </source>
</evidence>
<dbReference type="NCBIfam" id="TIGR00829">
    <property type="entry name" value="FRU"/>
    <property type="match status" value="1"/>
</dbReference>
<feature type="transmembrane region" description="Helical" evidence="11">
    <location>
        <begin position="243"/>
        <end position="266"/>
    </location>
</feature>
<reference evidence="14 15" key="1">
    <citation type="submission" date="2016-09" db="EMBL/GenBank/DDBJ databases">
        <authorList>
            <person name="Reverchon S."/>
            <person name="Nasser W."/>
            <person name="Leonard S."/>
            <person name="Brochier C."/>
            <person name="Duprey A."/>
        </authorList>
    </citation>
    <scope>NUCLEOTIDE SEQUENCE [LARGE SCALE GENOMIC DNA]</scope>
    <source>
        <strain evidence="14 15">174/2</strain>
    </source>
</reference>
<dbReference type="InterPro" id="IPR003501">
    <property type="entry name" value="PTS_EIIB_2/3"/>
</dbReference>
<feature type="transmembrane region" description="Helical" evidence="11">
    <location>
        <begin position="471"/>
        <end position="489"/>
    </location>
</feature>
<evidence type="ECO:0000256" key="7">
    <source>
        <dbReference type="ARBA" id="ARBA00022683"/>
    </source>
</evidence>
<dbReference type="PROSITE" id="PS51099">
    <property type="entry name" value="PTS_EIIB_TYPE_2"/>
    <property type="match status" value="1"/>
</dbReference>
<evidence type="ECO:0000256" key="5">
    <source>
        <dbReference type="ARBA" id="ARBA00022597"/>
    </source>
</evidence>
<dbReference type="Gene3D" id="3.40.50.2300">
    <property type="match status" value="1"/>
</dbReference>
<protein>
    <submittedName>
        <fullName evidence="14">PTS system, fructose-specific IIB component / PTS system, fructose-specific IIC component</fullName>
        <ecNumber evidence="14">2.7.1.191</ecNumber>
    </submittedName>
</protein>
<dbReference type="GO" id="GO:0022877">
    <property type="term" value="F:protein-N(PI)-phosphohistidine-fructose phosphotransferase system transporter activity"/>
    <property type="evidence" value="ECO:0007669"/>
    <property type="project" value="InterPro"/>
</dbReference>
<dbReference type="Pfam" id="PF25554">
    <property type="entry name" value="PTS_EIIB_BC_N"/>
    <property type="match status" value="1"/>
</dbReference>
<sequence>MKTLLILDKSLGLAKSRLVKNALGAAATHAGVTLTEQLADAELAIVLGAPVQADSALNGKKVFAGDVELALTQSADFFAKALAGAQVYQAPAVAQSSAGASSSGAAKRIVAVTACPTGVAHTFMAAEAIESEAKKRGWWVKVETRGSVGAGNPISAEEVAQADLVIVAADIEVDLSKFAGKKMYRTSTGLALKKTAQEFDKALSEAAVYQPAAQGGNAGSSSESSPQKGGAGPYRHLLTGVSYMLPMVVAGGLCIALSFVFGITAFKEEGTLAAALMKIGGGSAFALMVPVLAGYIAFSIADRPGLTPGLVGGMLAVSTGAGFLGGIIAGFLAGYLARAISNHVSLPQSMSALKPILIIPLFATLITGLIMIYIVGTPVAKILTGLTSWLQSMGTANAVILGAILGAMMCTDMGGPVNKVAYVFGTTLLSSQVYAPMAAVMAAGMVPPLAMGLATFIAAKKFTAGEREGGKAAVVLGLCFISEGAIPYAARDPMRVLPCCILGGALTGAMSMAVGAKLMAPHGGLFVLLIPGAITPVVGYLLSIIAGTVVAGVLYAVLKRPEEQLAKA</sequence>
<keyword evidence="9 11" id="KW-1133">Transmembrane helix</keyword>
<accession>A0A375A9X9</accession>
<dbReference type="PANTHER" id="PTHR30505">
    <property type="entry name" value="FRUCTOSE-LIKE PERMEASE"/>
    <property type="match status" value="1"/>
</dbReference>
<keyword evidence="6 14" id="KW-0808">Transferase</keyword>
<dbReference type="InterPro" id="IPR006327">
    <property type="entry name" value="PTS_IIC_fruc"/>
</dbReference>
<dbReference type="InterPro" id="IPR013014">
    <property type="entry name" value="PTS_EIIC_2"/>
</dbReference>
<keyword evidence="10 11" id="KW-0472">Membrane</keyword>
<evidence type="ECO:0000256" key="9">
    <source>
        <dbReference type="ARBA" id="ARBA00022989"/>
    </source>
</evidence>
<feature type="transmembrane region" description="Helical" evidence="11">
    <location>
        <begin position="526"/>
        <end position="558"/>
    </location>
</feature>
<evidence type="ECO:0000256" key="11">
    <source>
        <dbReference type="SAM" id="Phobius"/>
    </source>
</evidence>
<evidence type="ECO:0000259" key="13">
    <source>
        <dbReference type="PROSITE" id="PS51104"/>
    </source>
</evidence>
<dbReference type="InterPro" id="IPR013011">
    <property type="entry name" value="PTS_EIIB_2"/>
</dbReference>
<evidence type="ECO:0000256" key="1">
    <source>
        <dbReference type="ARBA" id="ARBA00004429"/>
    </source>
</evidence>
<evidence type="ECO:0000256" key="8">
    <source>
        <dbReference type="ARBA" id="ARBA00022692"/>
    </source>
</evidence>
<feature type="transmembrane region" description="Helical" evidence="11">
    <location>
        <begin position="272"/>
        <end position="298"/>
    </location>
</feature>
<proteinExistence type="predicted"/>
<keyword evidence="5" id="KW-0762">Sugar transport</keyword>
<keyword evidence="3" id="KW-1003">Cell membrane</keyword>
<dbReference type="KEGG" id="daq:DAQ1742_01997"/>
<evidence type="ECO:0000256" key="10">
    <source>
        <dbReference type="ARBA" id="ARBA00023136"/>
    </source>
</evidence>
<feature type="transmembrane region" description="Helical" evidence="11">
    <location>
        <begin position="495"/>
        <end position="514"/>
    </location>
</feature>
<dbReference type="NCBIfam" id="NF007984">
    <property type="entry name" value="PRK10712.1"/>
    <property type="match status" value="1"/>
</dbReference>
<dbReference type="Pfam" id="PF02378">
    <property type="entry name" value="PTS_EIIC"/>
    <property type="match status" value="1"/>
</dbReference>
<keyword evidence="4" id="KW-0597">Phosphoprotein</keyword>
<gene>
    <name evidence="14" type="primary">fruA</name>
    <name evidence="14" type="ORF">DAQ1742_01997</name>
</gene>
<feature type="transmembrane region" description="Helical" evidence="11">
    <location>
        <begin position="356"/>
        <end position="375"/>
    </location>
</feature>
<keyword evidence="8 11" id="KW-0812">Transmembrane</keyword>
<dbReference type="EC" id="2.7.1.191" evidence="14"/>
<feature type="domain" description="PTS EIIC type-2" evidence="13">
    <location>
        <begin position="233"/>
        <end position="568"/>
    </location>
</feature>
<dbReference type="RefSeq" id="WP_035342389.1">
    <property type="nucleotide sequence ID" value="NZ_LT615367.1"/>
</dbReference>
<evidence type="ECO:0000256" key="2">
    <source>
        <dbReference type="ARBA" id="ARBA00022448"/>
    </source>
</evidence>
<dbReference type="PANTHER" id="PTHR30505:SF32">
    <property type="entry name" value="PTS SYSTEM FRUCTOSE-SPECIFIC EIIB'BC COMPONENT"/>
    <property type="match status" value="1"/>
</dbReference>
<dbReference type="InterPro" id="IPR003352">
    <property type="entry name" value="PTS_EIIC"/>
</dbReference>
<dbReference type="CDD" id="cd05569">
    <property type="entry name" value="PTS_IIB_fructose"/>
    <property type="match status" value="1"/>
</dbReference>
<dbReference type="NCBIfam" id="TIGR01427">
    <property type="entry name" value="PTS_IIC_fructo"/>
    <property type="match status" value="1"/>
</dbReference>
<evidence type="ECO:0000259" key="12">
    <source>
        <dbReference type="PROSITE" id="PS51099"/>
    </source>
</evidence>
<dbReference type="Pfam" id="PF02302">
    <property type="entry name" value="PTS_IIB"/>
    <property type="match status" value="1"/>
</dbReference>
<feature type="transmembrane region" description="Helical" evidence="11">
    <location>
        <begin position="396"/>
        <end position="414"/>
    </location>
</feature>
<evidence type="ECO:0000256" key="3">
    <source>
        <dbReference type="ARBA" id="ARBA00022475"/>
    </source>
</evidence>
<dbReference type="InterPro" id="IPR003353">
    <property type="entry name" value="PTS_IIB_fruc"/>
</dbReference>
<dbReference type="GO" id="GO:0005886">
    <property type="term" value="C:plasma membrane"/>
    <property type="evidence" value="ECO:0007669"/>
    <property type="project" value="UniProtKB-SubCell"/>
</dbReference>
<dbReference type="PROSITE" id="PS51104">
    <property type="entry name" value="PTS_EIIC_TYPE_2"/>
    <property type="match status" value="1"/>
</dbReference>
<dbReference type="EMBL" id="LT615367">
    <property type="protein sequence ID" value="SLM62924.1"/>
    <property type="molecule type" value="Genomic_DNA"/>
</dbReference>
<dbReference type="GO" id="GO:0005351">
    <property type="term" value="F:carbohydrate:proton symporter activity"/>
    <property type="evidence" value="ECO:0007669"/>
    <property type="project" value="InterPro"/>
</dbReference>
<keyword evidence="15" id="KW-1185">Reference proteome</keyword>
<dbReference type="InterPro" id="IPR050864">
    <property type="entry name" value="Bacterial_PTS_Sugar_Transport"/>
</dbReference>
<keyword evidence="7" id="KW-0598">Phosphotransferase system</keyword>
<comment type="subcellular location">
    <subcellularLocation>
        <location evidence="1">Cell inner membrane</location>
        <topology evidence="1">Multi-pass membrane protein</topology>
    </subcellularLocation>
</comment>
<evidence type="ECO:0000313" key="14">
    <source>
        <dbReference type="EMBL" id="SLM62924.1"/>
    </source>
</evidence>
<dbReference type="Proteomes" id="UP000294820">
    <property type="component" value="Chromosome 1"/>
</dbReference>
<dbReference type="InterPro" id="IPR036095">
    <property type="entry name" value="PTS_EIIB-like_sf"/>
</dbReference>
<evidence type="ECO:0000313" key="15">
    <source>
        <dbReference type="Proteomes" id="UP000294820"/>
    </source>
</evidence>
<organism evidence="14 15">
    <name type="scientific">Dickeya aquatica</name>
    <dbReference type="NCBI Taxonomy" id="1401087"/>
    <lineage>
        <taxon>Bacteria</taxon>
        <taxon>Pseudomonadati</taxon>
        <taxon>Pseudomonadota</taxon>
        <taxon>Gammaproteobacteria</taxon>
        <taxon>Enterobacterales</taxon>
        <taxon>Pectobacteriaceae</taxon>
        <taxon>Dickeya</taxon>
    </lineage>
</organism>
<feature type="transmembrane region" description="Helical" evidence="11">
    <location>
        <begin position="310"/>
        <end position="336"/>
    </location>
</feature>
<keyword evidence="2" id="KW-0813">Transport</keyword>
<dbReference type="AlphaFoldDB" id="A0A375A9X9"/>